<dbReference type="PANTHER" id="PTHR43355:SF2">
    <property type="entry name" value="FLAVIN REDUCTASE (NADPH)"/>
    <property type="match status" value="1"/>
</dbReference>
<dbReference type="GO" id="GO:0042602">
    <property type="term" value="F:riboflavin reductase (NADPH) activity"/>
    <property type="evidence" value="ECO:0007669"/>
    <property type="project" value="TreeGrafter"/>
</dbReference>
<reference evidence="3 4" key="1">
    <citation type="submission" date="2014-02" db="EMBL/GenBank/DDBJ databases">
        <title>The genome sequence of Colletotrichum fioriniae PJ7.</title>
        <authorList>
            <person name="Baroncelli R."/>
            <person name="Thon M.R."/>
        </authorList>
    </citation>
    <scope>NUCLEOTIDE SEQUENCE [LARGE SCALE GENOMIC DNA]</scope>
    <source>
        <strain evidence="3 4">PJ7</strain>
    </source>
</reference>
<accession>A0A010QQV2</accession>
<dbReference type="InterPro" id="IPR051606">
    <property type="entry name" value="Polyketide_Oxido-like"/>
</dbReference>
<comment type="similarity">
    <text evidence="1">Belongs to the avfA family.</text>
</comment>
<comment type="caution">
    <text evidence="3">The sequence shown here is derived from an EMBL/GenBank/DDBJ whole genome shotgun (WGS) entry which is preliminary data.</text>
</comment>
<dbReference type="Proteomes" id="UP000020467">
    <property type="component" value="Unassembled WGS sequence"/>
</dbReference>
<dbReference type="GO" id="GO:0004074">
    <property type="term" value="F:biliverdin reductase [NAD(P)H] activity"/>
    <property type="evidence" value="ECO:0007669"/>
    <property type="project" value="TreeGrafter"/>
</dbReference>
<dbReference type="Gene3D" id="3.40.50.720">
    <property type="entry name" value="NAD(P)-binding Rossmann-like Domain"/>
    <property type="match status" value="1"/>
</dbReference>
<dbReference type="EMBL" id="JARH01000584">
    <property type="protein sequence ID" value="EXF79045.1"/>
    <property type="molecule type" value="Genomic_DNA"/>
</dbReference>
<gene>
    <name evidence="3" type="ORF">CFIO01_13459</name>
</gene>
<sequence>MHILLIGATGRNGTLVLSEALSRNHTITALVRDPTTTSLPPHKNLTLVKGSPLSLPNLKSAMQTTTTPPDAIIITLNPRRLTDSPFSALDPNTPPALLHDSVANTLQAIKTLNLPRAPKLVINSMQGAGASSKSLIYPLRALFNHTNMKHTLDDHNAVDALFRGNGNDNDNGDAAGKDVEWVLVRPPMLTEGEGLPVKVYDDEGSGVCWMPKITRRSVAGFMVDAVEKDDWNRSAPVITN</sequence>
<keyword evidence="4" id="KW-1185">Reference proteome</keyword>
<dbReference type="PANTHER" id="PTHR43355">
    <property type="entry name" value="FLAVIN REDUCTASE (NADPH)"/>
    <property type="match status" value="1"/>
</dbReference>
<dbReference type="InterPro" id="IPR016040">
    <property type="entry name" value="NAD(P)-bd_dom"/>
</dbReference>
<feature type="domain" description="NAD(P)-binding" evidence="2">
    <location>
        <begin position="7"/>
        <end position="228"/>
    </location>
</feature>
<proteinExistence type="inferred from homology"/>
<dbReference type="AlphaFoldDB" id="A0A010QQV2"/>
<dbReference type="OrthoDB" id="419598at2759"/>
<evidence type="ECO:0000259" key="2">
    <source>
        <dbReference type="Pfam" id="PF13460"/>
    </source>
</evidence>
<organism evidence="3 4">
    <name type="scientific">Colletotrichum fioriniae PJ7</name>
    <dbReference type="NCBI Taxonomy" id="1445577"/>
    <lineage>
        <taxon>Eukaryota</taxon>
        <taxon>Fungi</taxon>
        <taxon>Dikarya</taxon>
        <taxon>Ascomycota</taxon>
        <taxon>Pezizomycotina</taxon>
        <taxon>Sordariomycetes</taxon>
        <taxon>Hypocreomycetidae</taxon>
        <taxon>Glomerellales</taxon>
        <taxon>Glomerellaceae</taxon>
        <taxon>Colletotrichum</taxon>
        <taxon>Colletotrichum acutatum species complex</taxon>
    </lineage>
</organism>
<evidence type="ECO:0000313" key="4">
    <source>
        <dbReference type="Proteomes" id="UP000020467"/>
    </source>
</evidence>
<dbReference type="STRING" id="1445577.A0A010QQV2"/>
<dbReference type="KEGG" id="cfj:CFIO01_13459"/>
<dbReference type="SUPFAM" id="SSF51735">
    <property type="entry name" value="NAD(P)-binding Rossmann-fold domains"/>
    <property type="match status" value="1"/>
</dbReference>
<name>A0A010QQV2_9PEZI</name>
<evidence type="ECO:0000313" key="3">
    <source>
        <dbReference type="EMBL" id="EXF79045.1"/>
    </source>
</evidence>
<protein>
    <recommendedName>
        <fullName evidence="2">NAD(P)-binding domain-containing protein</fullName>
    </recommendedName>
</protein>
<dbReference type="Pfam" id="PF13460">
    <property type="entry name" value="NAD_binding_10"/>
    <property type="match status" value="1"/>
</dbReference>
<dbReference type="InterPro" id="IPR036291">
    <property type="entry name" value="NAD(P)-bd_dom_sf"/>
</dbReference>
<dbReference type="HOGENOM" id="CLU_025711_4_1_1"/>
<dbReference type="eggNOG" id="ENOG502RZY4">
    <property type="taxonomic scope" value="Eukaryota"/>
</dbReference>
<evidence type="ECO:0000256" key="1">
    <source>
        <dbReference type="ARBA" id="ARBA00038376"/>
    </source>
</evidence>